<proteinExistence type="inferred from homology"/>
<dbReference type="RefSeq" id="WP_074714029.1">
    <property type="nucleotide sequence ID" value="NZ_FNWV01000001.1"/>
</dbReference>
<evidence type="ECO:0000313" key="7">
    <source>
        <dbReference type="EMBL" id="SEH37913.1"/>
    </source>
</evidence>
<dbReference type="AlphaFoldDB" id="A0A1H6HQY2"/>
<sequence>MEWTEVNIYTTTEGIELLCSKLTDIGIKGFSIKDSEDFKEFLENKNGQWDYIDDDLMGLSECETCITVYIPSNGQGAEMLLAIKSMLADMKSNDKDGAYGRLEAEMSSIREEDWANNWKQYFKPFKVGEKLVIKPSWEEYDNTDGRIILEIDPASSFGTGKHHTTRLCLEVLEKYLNKGDKLLDMGCGSGILSIGAMLLGAKSAVAVDIEENAAVTALENAVKNHISPDVYKTYFGNILTDSELADKIDDKYDIIAANIVADVLIAMKDSFRRYLKDGGILIVSGIIEERMDEVIDALVSAGFKEPQPEVREGWAAVKLTV</sequence>
<gene>
    <name evidence="6" type="primary">prmA</name>
    <name evidence="7" type="ORF">SAMN02910265_00181</name>
</gene>
<protein>
    <recommendedName>
        <fullName evidence="6">Ribosomal protein L11 methyltransferase</fullName>
        <shortName evidence="6">L11 Mtase</shortName>
        <ecNumber evidence="6">2.1.1.-</ecNumber>
    </recommendedName>
</protein>
<feature type="binding site" evidence="6">
    <location>
        <position position="186"/>
    </location>
    <ligand>
        <name>S-adenosyl-L-methionine</name>
        <dbReference type="ChEBI" id="CHEBI:59789"/>
    </ligand>
</feature>
<keyword evidence="2 6" id="KW-0963">Cytoplasm</keyword>
<dbReference type="GO" id="GO:0005840">
    <property type="term" value="C:ribosome"/>
    <property type="evidence" value="ECO:0007669"/>
    <property type="project" value="UniProtKB-KW"/>
</dbReference>
<feature type="binding site" evidence="6">
    <location>
        <position position="165"/>
    </location>
    <ligand>
        <name>S-adenosyl-L-methionine</name>
        <dbReference type="ChEBI" id="CHEBI:59789"/>
    </ligand>
</feature>
<dbReference type="GO" id="GO:0016279">
    <property type="term" value="F:protein-lysine N-methyltransferase activity"/>
    <property type="evidence" value="ECO:0007669"/>
    <property type="project" value="RHEA"/>
</dbReference>
<feature type="binding site" evidence="6">
    <location>
        <position position="258"/>
    </location>
    <ligand>
        <name>S-adenosyl-L-methionine</name>
        <dbReference type="ChEBI" id="CHEBI:59789"/>
    </ligand>
</feature>
<comment type="similarity">
    <text evidence="1 6">Belongs to the methyltransferase superfamily. PrmA family.</text>
</comment>
<dbReference type="SUPFAM" id="SSF53335">
    <property type="entry name" value="S-adenosyl-L-methionine-dependent methyltransferases"/>
    <property type="match status" value="1"/>
</dbReference>
<evidence type="ECO:0000256" key="6">
    <source>
        <dbReference type="HAMAP-Rule" id="MF_00735"/>
    </source>
</evidence>
<feature type="binding site" evidence="6">
    <location>
        <position position="208"/>
    </location>
    <ligand>
        <name>S-adenosyl-L-methionine</name>
        <dbReference type="ChEBI" id="CHEBI:59789"/>
    </ligand>
</feature>
<accession>A0A1H6HQY2</accession>
<dbReference type="InterPro" id="IPR050078">
    <property type="entry name" value="Ribosomal_L11_MeTrfase_PrmA"/>
</dbReference>
<name>A0A1H6HQY2_RUMFL</name>
<dbReference type="GO" id="GO:0005737">
    <property type="term" value="C:cytoplasm"/>
    <property type="evidence" value="ECO:0007669"/>
    <property type="project" value="UniProtKB-SubCell"/>
</dbReference>
<keyword evidence="3 6" id="KW-0489">Methyltransferase</keyword>
<dbReference type="Proteomes" id="UP000183190">
    <property type="component" value="Unassembled WGS sequence"/>
</dbReference>
<evidence type="ECO:0000256" key="2">
    <source>
        <dbReference type="ARBA" id="ARBA00022490"/>
    </source>
</evidence>
<dbReference type="OrthoDB" id="9785995at2"/>
<dbReference type="Gene3D" id="3.40.50.150">
    <property type="entry name" value="Vaccinia Virus protein VP39"/>
    <property type="match status" value="1"/>
</dbReference>
<dbReference type="GO" id="GO:0032259">
    <property type="term" value="P:methylation"/>
    <property type="evidence" value="ECO:0007669"/>
    <property type="project" value="UniProtKB-KW"/>
</dbReference>
<dbReference type="HAMAP" id="MF_00735">
    <property type="entry name" value="Methyltr_PrmA"/>
    <property type="match status" value="1"/>
</dbReference>
<keyword evidence="5 6" id="KW-0949">S-adenosyl-L-methionine</keyword>
<evidence type="ECO:0000256" key="1">
    <source>
        <dbReference type="ARBA" id="ARBA00009741"/>
    </source>
</evidence>
<evidence type="ECO:0000256" key="3">
    <source>
        <dbReference type="ARBA" id="ARBA00022603"/>
    </source>
</evidence>
<comment type="catalytic activity">
    <reaction evidence="6">
        <text>L-lysyl-[protein] + 3 S-adenosyl-L-methionine = N(6),N(6),N(6)-trimethyl-L-lysyl-[protein] + 3 S-adenosyl-L-homocysteine + 3 H(+)</text>
        <dbReference type="Rhea" id="RHEA:54192"/>
        <dbReference type="Rhea" id="RHEA-COMP:9752"/>
        <dbReference type="Rhea" id="RHEA-COMP:13826"/>
        <dbReference type="ChEBI" id="CHEBI:15378"/>
        <dbReference type="ChEBI" id="CHEBI:29969"/>
        <dbReference type="ChEBI" id="CHEBI:57856"/>
        <dbReference type="ChEBI" id="CHEBI:59789"/>
        <dbReference type="ChEBI" id="CHEBI:61961"/>
    </reaction>
</comment>
<keyword evidence="7" id="KW-0689">Ribosomal protein</keyword>
<keyword evidence="7" id="KW-0687">Ribonucleoprotein</keyword>
<comment type="subcellular location">
    <subcellularLocation>
        <location evidence="6">Cytoplasm</location>
    </subcellularLocation>
</comment>
<dbReference type="EC" id="2.1.1.-" evidence="6"/>
<dbReference type="PANTHER" id="PTHR43648">
    <property type="entry name" value="ELECTRON TRANSFER FLAVOPROTEIN BETA SUBUNIT LYSINE METHYLTRANSFERASE"/>
    <property type="match status" value="1"/>
</dbReference>
<keyword evidence="4 6" id="KW-0808">Transferase</keyword>
<organism evidence="7 8">
    <name type="scientific">Ruminococcus flavefaciens</name>
    <dbReference type="NCBI Taxonomy" id="1265"/>
    <lineage>
        <taxon>Bacteria</taxon>
        <taxon>Bacillati</taxon>
        <taxon>Bacillota</taxon>
        <taxon>Clostridia</taxon>
        <taxon>Eubacteriales</taxon>
        <taxon>Oscillospiraceae</taxon>
        <taxon>Ruminococcus</taxon>
    </lineage>
</organism>
<dbReference type="Pfam" id="PF06325">
    <property type="entry name" value="PrmA"/>
    <property type="match status" value="1"/>
</dbReference>
<evidence type="ECO:0000313" key="8">
    <source>
        <dbReference type="Proteomes" id="UP000183190"/>
    </source>
</evidence>
<dbReference type="InterPro" id="IPR004498">
    <property type="entry name" value="Ribosomal_PrmA_MeTrfase"/>
</dbReference>
<reference evidence="7 8" key="1">
    <citation type="submission" date="2016-10" db="EMBL/GenBank/DDBJ databases">
        <authorList>
            <person name="de Groot N.N."/>
        </authorList>
    </citation>
    <scope>NUCLEOTIDE SEQUENCE [LARGE SCALE GENOMIC DNA]</scope>
    <source>
        <strain evidence="7 8">YAD2003</strain>
    </source>
</reference>
<dbReference type="PIRSF" id="PIRSF000401">
    <property type="entry name" value="RPL11_MTase"/>
    <property type="match status" value="1"/>
</dbReference>
<dbReference type="PANTHER" id="PTHR43648:SF1">
    <property type="entry name" value="ELECTRON TRANSFER FLAVOPROTEIN BETA SUBUNIT LYSINE METHYLTRANSFERASE"/>
    <property type="match status" value="1"/>
</dbReference>
<comment type="function">
    <text evidence="6">Methylates ribosomal protein L11.</text>
</comment>
<evidence type="ECO:0000256" key="5">
    <source>
        <dbReference type="ARBA" id="ARBA00022691"/>
    </source>
</evidence>
<dbReference type="EMBL" id="FNWV01000001">
    <property type="protein sequence ID" value="SEH37913.1"/>
    <property type="molecule type" value="Genomic_DNA"/>
</dbReference>
<evidence type="ECO:0000256" key="4">
    <source>
        <dbReference type="ARBA" id="ARBA00022679"/>
    </source>
</evidence>
<dbReference type="NCBIfam" id="TIGR00406">
    <property type="entry name" value="prmA"/>
    <property type="match status" value="1"/>
</dbReference>
<dbReference type="CDD" id="cd02440">
    <property type="entry name" value="AdoMet_MTases"/>
    <property type="match status" value="1"/>
</dbReference>
<dbReference type="InterPro" id="IPR029063">
    <property type="entry name" value="SAM-dependent_MTases_sf"/>
</dbReference>